<evidence type="ECO:0000259" key="11">
    <source>
        <dbReference type="PROSITE" id="PS50011"/>
    </source>
</evidence>
<feature type="region of interest" description="Disordered" evidence="10">
    <location>
        <begin position="213"/>
        <end position="241"/>
    </location>
</feature>
<keyword evidence="14" id="KW-1185">Reference proteome</keyword>
<dbReference type="SMART" id="SM00591">
    <property type="entry name" value="RWD"/>
    <property type="match status" value="1"/>
</dbReference>
<name>A0A5N6KXL2_9ROSI</name>
<dbReference type="PROSITE" id="PS50908">
    <property type="entry name" value="RWD"/>
    <property type="match status" value="1"/>
</dbReference>
<comment type="catalytic activity">
    <reaction evidence="7">
        <text>L-threonyl-[protein] + ATP = O-phospho-L-threonyl-[protein] + ADP + H(+)</text>
        <dbReference type="Rhea" id="RHEA:46608"/>
        <dbReference type="Rhea" id="RHEA-COMP:11060"/>
        <dbReference type="Rhea" id="RHEA-COMP:11605"/>
        <dbReference type="ChEBI" id="CHEBI:15378"/>
        <dbReference type="ChEBI" id="CHEBI:30013"/>
        <dbReference type="ChEBI" id="CHEBI:30616"/>
        <dbReference type="ChEBI" id="CHEBI:61977"/>
        <dbReference type="ChEBI" id="CHEBI:456216"/>
        <dbReference type="EC" id="2.7.11.1"/>
    </reaction>
</comment>
<dbReference type="SUPFAM" id="SSF54495">
    <property type="entry name" value="UBC-like"/>
    <property type="match status" value="1"/>
</dbReference>
<dbReference type="Gene3D" id="3.10.110.10">
    <property type="entry name" value="Ubiquitin Conjugating Enzyme"/>
    <property type="match status" value="1"/>
</dbReference>
<evidence type="ECO:0000256" key="7">
    <source>
        <dbReference type="ARBA" id="ARBA00047899"/>
    </source>
</evidence>
<keyword evidence="2" id="KW-0723">Serine/threonine-protein kinase</keyword>
<evidence type="ECO:0000313" key="14">
    <source>
        <dbReference type="Proteomes" id="UP000327013"/>
    </source>
</evidence>
<dbReference type="GO" id="GO:0003723">
    <property type="term" value="F:RNA binding"/>
    <property type="evidence" value="ECO:0007669"/>
    <property type="project" value="TreeGrafter"/>
</dbReference>
<dbReference type="InterPro" id="IPR036621">
    <property type="entry name" value="Anticodon-bd_dom_sf"/>
</dbReference>
<feature type="domain" description="Protein kinase" evidence="11">
    <location>
        <begin position="265"/>
        <end position="527"/>
    </location>
</feature>
<dbReference type="Pfam" id="PF12745">
    <property type="entry name" value="HGTP_anticodon2"/>
    <property type="match status" value="1"/>
</dbReference>
<dbReference type="SUPFAM" id="SSF55681">
    <property type="entry name" value="Class II aaRS and biotin synthetases"/>
    <property type="match status" value="1"/>
</dbReference>
<dbReference type="Gene3D" id="3.30.930.10">
    <property type="entry name" value="Bira Bifunctional Protein, Domain 2"/>
    <property type="match status" value="1"/>
</dbReference>
<dbReference type="GO" id="GO:0009893">
    <property type="term" value="P:positive regulation of metabolic process"/>
    <property type="evidence" value="ECO:0007669"/>
    <property type="project" value="UniProtKB-ARBA"/>
</dbReference>
<evidence type="ECO:0000256" key="2">
    <source>
        <dbReference type="ARBA" id="ARBA00022527"/>
    </source>
</evidence>
<dbReference type="PANTHER" id="PTHR11476">
    <property type="entry name" value="HISTIDYL-TRNA SYNTHETASE"/>
    <property type="match status" value="1"/>
</dbReference>
<dbReference type="InterPro" id="IPR016135">
    <property type="entry name" value="UBQ-conjugating_enzyme/RWD"/>
</dbReference>
<dbReference type="InterPro" id="IPR045864">
    <property type="entry name" value="aa-tRNA-synth_II/BPL/LPL"/>
</dbReference>
<evidence type="ECO:0000256" key="8">
    <source>
        <dbReference type="ARBA" id="ARBA00048679"/>
    </source>
</evidence>
<dbReference type="GO" id="GO:0051246">
    <property type="term" value="P:regulation of protein metabolic process"/>
    <property type="evidence" value="ECO:0007669"/>
    <property type="project" value="UniProtKB-ARBA"/>
</dbReference>
<keyword evidence="9" id="KW-0175">Coiled coil</keyword>
<dbReference type="InterPro" id="IPR041715">
    <property type="entry name" value="HisRS-like_core"/>
</dbReference>
<dbReference type="Pfam" id="PF00069">
    <property type="entry name" value="Pkinase"/>
    <property type="match status" value="2"/>
</dbReference>
<dbReference type="Gene3D" id="1.10.510.10">
    <property type="entry name" value="Transferase(Phosphotransferase) domain 1"/>
    <property type="match status" value="2"/>
</dbReference>
<protein>
    <recommendedName>
        <fullName evidence="1">non-specific serine/threonine protein kinase</fullName>
        <ecNumber evidence="1">2.7.11.1</ecNumber>
    </recommendedName>
</protein>
<dbReference type="SUPFAM" id="SSF52954">
    <property type="entry name" value="Class II aaRS ABD-related"/>
    <property type="match status" value="1"/>
</dbReference>
<evidence type="ECO:0000256" key="3">
    <source>
        <dbReference type="ARBA" id="ARBA00022679"/>
    </source>
</evidence>
<dbReference type="FunFam" id="3.40.50.800:FF:000009">
    <property type="entry name" value="Eukaryotic translation initiation factor 2-alpha kinase"/>
    <property type="match status" value="1"/>
</dbReference>
<dbReference type="EMBL" id="VIBQ01000014">
    <property type="protein sequence ID" value="KAB8349460.1"/>
    <property type="molecule type" value="Genomic_DNA"/>
</dbReference>
<dbReference type="OrthoDB" id="341578at2759"/>
<evidence type="ECO:0000259" key="12">
    <source>
        <dbReference type="PROSITE" id="PS50908"/>
    </source>
</evidence>
<dbReference type="GO" id="GO:0004674">
    <property type="term" value="F:protein serine/threonine kinase activity"/>
    <property type="evidence" value="ECO:0007669"/>
    <property type="project" value="UniProtKB-KW"/>
</dbReference>
<reference evidence="13 14" key="1">
    <citation type="submission" date="2019-06" db="EMBL/GenBank/DDBJ databases">
        <title>A chromosomal-level reference genome of Carpinus fangiana (Coryloideae, Betulaceae).</title>
        <authorList>
            <person name="Yang X."/>
            <person name="Wang Z."/>
            <person name="Zhang L."/>
            <person name="Hao G."/>
            <person name="Liu J."/>
            <person name="Yang Y."/>
        </authorList>
    </citation>
    <scope>NUCLEOTIDE SEQUENCE [LARGE SCALE GENOMIC DNA]</scope>
    <source>
        <strain evidence="13">Cfa_2016G</strain>
        <tissue evidence="13">Leaf</tissue>
    </source>
</reference>
<dbReference type="InterPro" id="IPR000719">
    <property type="entry name" value="Prot_kinase_dom"/>
</dbReference>
<dbReference type="GO" id="GO:0006427">
    <property type="term" value="P:histidyl-tRNA aminoacylation"/>
    <property type="evidence" value="ECO:0007669"/>
    <property type="project" value="TreeGrafter"/>
</dbReference>
<dbReference type="SUPFAM" id="SSF56112">
    <property type="entry name" value="Protein kinase-like (PK-like)"/>
    <property type="match status" value="2"/>
</dbReference>
<evidence type="ECO:0000256" key="4">
    <source>
        <dbReference type="ARBA" id="ARBA00022741"/>
    </source>
</evidence>
<evidence type="ECO:0000256" key="5">
    <source>
        <dbReference type="ARBA" id="ARBA00022777"/>
    </source>
</evidence>
<accession>A0A5N6KXL2</accession>
<feature type="domain" description="RWD" evidence="12">
    <location>
        <begin position="45"/>
        <end position="153"/>
    </location>
</feature>
<keyword evidence="5" id="KW-0418">Kinase</keyword>
<dbReference type="CDD" id="cd14012">
    <property type="entry name" value="PK_eIF2AK_GCN2_rpt1"/>
    <property type="match status" value="1"/>
</dbReference>
<dbReference type="Pfam" id="PF05773">
    <property type="entry name" value="RWD"/>
    <property type="match status" value="1"/>
</dbReference>
<dbReference type="PANTHER" id="PTHR11476:SF7">
    <property type="entry name" value="HISTIDINE--TRNA LIGASE"/>
    <property type="match status" value="1"/>
</dbReference>
<dbReference type="EC" id="2.7.11.1" evidence="1"/>
<organism evidence="13 14">
    <name type="scientific">Carpinus fangiana</name>
    <dbReference type="NCBI Taxonomy" id="176857"/>
    <lineage>
        <taxon>Eukaryota</taxon>
        <taxon>Viridiplantae</taxon>
        <taxon>Streptophyta</taxon>
        <taxon>Embryophyta</taxon>
        <taxon>Tracheophyta</taxon>
        <taxon>Spermatophyta</taxon>
        <taxon>Magnoliopsida</taxon>
        <taxon>eudicotyledons</taxon>
        <taxon>Gunneridae</taxon>
        <taxon>Pentapetalae</taxon>
        <taxon>rosids</taxon>
        <taxon>fabids</taxon>
        <taxon>Fagales</taxon>
        <taxon>Betulaceae</taxon>
        <taxon>Carpinus</taxon>
    </lineage>
</organism>
<keyword evidence="3" id="KW-0808">Transferase</keyword>
<evidence type="ECO:0000256" key="9">
    <source>
        <dbReference type="SAM" id="Coils"/>
    </source>
</evidence>
<feature type="coiled-coil region" evidence="9">
    <location>
        <begin position="168"/>
        <end position="201"/>
    </location>
</feature>
<dbReference type="InterPro" id="IPR024435">
    <property type="entry name" value="HisRS-related_dom"/>
</dbReference>
<dbReference type="GO" id="GO:0010468">
    <property type="term" value="P:regulation of gene expression"/>
    <property type="evidence" value="ECO:0007669"/>
    <property type="project" value="UniProtKB-ARBA"/>
</dbReference>
<evidence type="ECO:0000256" key="1">
    <source>
        <dbReference type="ARBA" id="ARBA00012513"/>
    </source>
</evidence>
<dbReference type="Proteomes" id="UP000327013">
    <property type="component" value="Unassembled WGS sequence"/>
</dbReference>
<keyword evidence="6" id="KW-0067">ATP-binding</keyword>
<dbReference type="InterPro" id="IPR011009">
    <property type="entry name" value="Kinase-like_dom_sf"/>
</dbReference>
<dbReference type="CDD" id="cd23823">
    <property type="entry name" value="RWD_GCN2"/>
    <property type="match status" value="1"/>
</dbReference>
<dbReference type="PROSITE" id="PS50011">
    <property type="entry name" value="PROTEIN_KINASE_DOM"/>
    <property type="match status" value="1"/>
</dbReference>
<dbReference type="SMART" id="SM00220">
    <property type="entry name" value="S_TKc"/>
    <property type="match status" value="1"/>
</dbReference>
<evidence type="ECO:0000256" key="10">
    <source>
        <dbReference type="SAM" id="MobiDB-lite"/>
    </source>
</evidence>
<dbReference type="GO" id="GO:0005829">
    <property type="term" value="C:cytosol"/>
    <property type="evidence" value="ECO:0007669"/>
    <property type="project" value="TreeGrafter"/>
</dbReference>
<dbReference type="Gene3D" id="3.40.50.800">
    <property type="entry name" value="Anticodon-binding domain"/>
    <property type="match status" value="1"/>
</dbReference>
<dbReference type="Pfam" id="PF13393">
    <property type="entry name" value="tRNA-synt_His"/>
    <property type="match status" value="1"/>
</dbReference>
<sequence length="1325" mass="149945">MPQSPLNVKWTPTRSQNAKSSDAIAMKQQEHAPTHASPYEETQAEEVLALRAIFMDDFEDVETKNAWSKMSQMCFKLHLKASSYPDVGLALGVTLTATYPKSIPLLHLEDIKGLRQKGLERVQSIIRSLPLELVGEVMINEIAVNVQDSLEDTAVMQAKESLMPSLEQERVESEAAAARIALEKEAEQRRLQEEEQAEEDRVMQRMLDEELKRRRDARRRRDLASADLSSHEPSRSLSTSSNMLTFDQPIHILGPDATDLSFRSITMLGTLATGRTTDVYTACPLLKSPSPICLVLKRAKLINCKRKDAILALEDELEKLKNLQHSNIVNILDFKIHNQDLDWNIDVLTEHATNSSMRDMLQIVDSLAPNKARPLAIDLLQGLDFYHKNGFVHGRVHSGNILLTALPNGATLLKLADAAFQETLHSLKEDSKERARSNRKELSTWRAPELATSSTAAKTRKTDVWDFGIVFVEMLFGPSAVQKFTSPQTFLNAAGLSDPLEDMMREVLRPDPKRRPNAFDIIPYEFLRTDAPTVGRSVSPLHSRTTSSAGFNAATYLLPRHDSQHTSSTSRSIGTTLYVAPELRSNVSGHYTDKVDMYSLGIMLFEMCFPLKTGMERYHMLSALREREHRLPDDFSSSGKQIQGDIILSLIKHRPSERPSSAELLRSGKLPVQVEDETIRLALHGLSDPNSPYYHKMLSALFSQSDARQIKDQMWEMSGEHSVGQGAVEYMLLQGMVKDRMIACFRRHGAVESHRQTLFPRSDYYLSTNVVQLLDASGTLVQLPYDLTLPHARAIAKEASVPERSFTFGTVFREAATGYAPRGGREADFDLVSHNVIDNALREAEVIKVMDEIIDELPSFSRTPMCYHVNHARLLDIILDSCRIASAQRAAAKAVMGKLNLQSWTWVKIRTELRAPAIAISSTSLDELAQFDFRDSIKKSYARLQVLLPDSHHREALDHIFRDLQELDTKLKLLGVKRHVYWSPLSSFNDTFYRDAVMFQCLFDGKKRDVLAAGGRYDSLVEDHRPKYAGGPNSRRQVHAVGINIVWDRLITSMLRYQKQGGAAFLKKGEEADKSQWTPRRCDCLVASFDPKTLRTTGLKILSELWANDISAELAVDARLPEELLSHYRDEKHSWIIIVKHDVSAVKPDIKVKNMDKREDVDIRSSELMSYMRGEIRDRDQREGMNERAKLARHASVPEPAVNEKMGSVTVLQTNLKRKVRVNKWRAVEAAQTRAAELAASMTDGAPIASIEVRDEILDMIRDTRLSDPDSWRKIIHDVPLADRDYVQQVHDLLMKFKFQHSEATRNSFLYSFKTGSCIYYDLRL</sequence>
<feature type="compositionally biased region" description="Polar residues" evidence="10">
    <location>
        <begin position="1"/>
        <end position="20"/>
    </location>
</feature>
<dbReference type="GO" id="GO:0005739">
    <property type="term" value="C:mitochondrion"/>
    <property type="evidence" value="ECO:0007669"/>
    <property type="project" value="TreeGrafter"/>
</dbReference>
<comment type="catalytic activity">
    <reaction evidence="8">
        <text>L-seryl-[protein] + ATP = O-phospho-L-seryl-[protein] + ADP + H(+)</text>
        <dbReference type="Rhea" id="RHEA:17989"/>
        <dbReference type="Rhea" id="RHEA-COMP:9863"/>
        <dbReference type="Rhea" id="RHEA-COMP:11604"/>
        <dbReference type="ChEBI" id="CHEBI:15378"/>
        <dbReference type="ChEBI" id="CHEBI:29999"/>
        <dbReference type="ChEBI" id="CHEBI:30616"/>
        <dbReference type="ChEBI" id="CHEBI:83421"/>
        <dbReference type="ChEBI" id="CHEBI:456216"/>
        <dbReference type="EC" id="2.7.11.1"/>
    </reaction>
</comment>
<dbReference type="InterPro" id="IPR006575">
    <property type="entry name" value="RWD_dom"/>
</dbReference>
<dbReference type="GO" id="GO:0033554">
    <property type="term" value="P:cellular response to stress"/>
    <property type="evidence" value="ECO:0007669"/>
    <property type="project" value="UniProtKB-ARBA"/>
</dbReference>
<gene>
    <name evidence="13" type="ORF">FH972_023487</name>
</gene>
<keyword evidence="4" id="KW-0547">Nucleotide-binding</keyword>
<evidence type="ECO:0000256" key="6">
    <source>
        <dbReference type="ARBA" id="ARBA00022840"/>
    </source>
</evidence>
<proteinExistence type="predicted"/>
<dbReference type="FunFam" id="3.30.930.10:FF:000074">
    <property type="entry name" value="Serine/threonine-protein kinase gcn2"/>
    <property type="match status" value="1"/>
</dbReference>
<feature type="region of interest" description="Disordered" evidence="10">
    <location>
        <begin position="1"/>
        <end position="41"/>
    </location>
</feature>
<dbReference type="GO" id="GO:0032543">
    <property type="term" value="P:mitochondrial translation"/>
    <property type="evidence" value="ECO:0007669"/>
    <property type="project" value="TreeGrafter"/>
</dbReference>
<comment type="caution">
    <text evidence="13">The sequence shown here is derived from an EMBL/GenBank/DDBJ whole genome shotgun (WGS) entry which is preliminary data.</text>
</comment>
<evidence type="ECO:0000313" key="13">
    <source>
        <dbReference type="EMBL" id="KAB8349460.1"/>
    </source>
</evidence>
<dbReference type="GO" id="GO:0004821">
    <property type="term" value="F:histidine-tRNA ligase activity"/>
    <property type="evidence" value="ECO:0007669"/>
    <property type="project" value="TreeGrafter"/>
</dbReference>
<dbReference type="FunFam" id="3.10.110.10:FF:000050">
    <property type="entry name" value="eIF-2-alpha kinase GCN2"/>
    <property type="match status" value="1"/>
</dbReference>
<dbReference type="GO" id="GO:0005524">
    <property type="term" value="F:ATP binding"/>
    <property type="evidence" value="ECO:0007669"/>
    <property type="project" value="UniProtKB-KW"/>
</dbReference>